<evidence type="ECO:0000256" key="5">
    <source>
        <dbReference type="SAM" id="Phobius"/>
    </source>
</evidence>
<dbReference type="Proteomes" id="UP000694728">
    <property type="component" value="Unplaced"/>
</dbReference>
<evidence type="ECO:0000313" key="7">
    <source>
        <dbReference type="Ensembl" id="ENSSSCP00045012678.1"/>
    </source>
</evidence>
<keyword evidence="2" id="KW-0539">Nucleus</keyword>
<accession>A0A8D1H5N7</accession>
<feature type="region of interest" description="Disordered" evidence="4">
    <location>
        <begin position="367"/>
        <end position="388"/>
    </location>
</feature>
<organism evidence="7 8">
    <name type="scientific">Sus scrofa</name>
    <name type="common">Pig</name>
    <dbReference type="NCBI Taxonomy" id="9823"/>
    <lineage>
        <taxon>Eukaryota</taxon>
        <taxon>Metazoa</taxon>
        <taxon>Chordata</taxon>
        <taxon>Craniata</taxon>
        <taxon>Vertebrata</taxon>
        <taxon>Euteleostomi</taxon>
        <taxon>Mammalia</taxon>
        <taxon>Eutheria</taxon>
        <taxon>Laurasiatheria</taxon>
        <taxon>Artiodactyla</taxon>
        <taxon>Suina</taxon>
        <taxon>Suidae</taxon>
        <taxon>Sus</taxon>
    </lineage>
</organism>
<evidence type="ECO:0000313" key="8">
    <source>
        <dbReference type="Proteomes" id="UP000694728"/>
    </source>
</evidence>
<protein>
    <recommendedName>
        <fullName evidence="6">RRM domain-containing protein</fullName>
    </recommendedName>
</protein>
<dbReference type="Gene3D" id="3.30.70.330">
    <property type="match status" value="1"/>
</dbReference>
<keyword evidence="3" id="KW-0694">RNA-binding</keyword>
<evidence type="ECO:0000259" key="6">
    <source>
        <dbReference type="PROSITE" id="PS50102"/>
    </source>
</evidence>
<keyword evidence="5" id="KW-1133">Transmembrane helix</keyword>
<dbReference type="InterPro" id="IPR012677">
    <property type="entry name" value="Nucleotide-bd_a/b_plait_sf"/>
</dbReference>
<dbReference type="PANTHER" id="PTHR48033:SF9">
    <property type="entry name" value="TAR DNA-BINDING PROTEIN 43"/>
    <property type="match status" value="1"/>
</dbReference>
<dbReference type="PANTHER" id="PTHR48033">
    <property type="entry name" value="RNA-BINDING (RRM/RBD/RNP MOTIFS) FAMILY PROTEIN"/>
    <property type="match status" value="1"/>
</dbReference>
<name>A0A8D1H5N7_PIG</name>
<comment type="subcellular location">
    <subcellularLocation>
        <location evidence="1">Nucleus</location>
    </subcellularLocation>
</comment>
<keyword evidence="5" id="KW-0472">Membrane</keyword>
<sequence length="388" mass="42273">MSEYTGVREDKNGELPEILSEEDRPCCGPQLQPRFSGVCGLPCRNPVSQYTRGVYLVEGIPHAPHAGYGNLVYVVNYPKDSKRRMDGTDPSSAVTVKREVQTTSDVIVLGRPWKTTEQDLKEYFSTFGKVLRVQVKKNVKTHHSKGFGFVHFVEYETQVKVISQRHMQSPDEPLRSRRVLVGHCAEDMTADALQQWWLSSFQAIQGFCFCYISEPGPSGKNQSQENMQRESNEASGNNSYSGSNSAAAVGWGSASNAGSGSGLFYFVLIYGSSHGIWKVPGQGLNLSHRCHLPHTCGNAGSFNPLCWARGQTYASSANRVTAAVAFFFCFVLFSCLFAISWAAPGAYGGSQARGPIGAVAAGLCQSHSNTGSEPRLQPTPQLTATPDH</sequence>
<dbReference type="PROSITE" id="PS50102">
    <property type="entry name" value="RRM"/>
    <property type="match status" value="1"/>
</dbReference>
<reference evidence="7" key="1">
    <citation type="submission" date="2025-08" db="UniProtKB">
        <authorList>
            <consortium name="Ensembl"/>
        </authorList>
    </citation>
    <scope>IDENTIFICATION</scope>
</reference>
<dbReference type="GO" id="GO:0003723">
    <property type="term" value="F:RNA binding"/>
    <property type="evidence" value="ECO:0007669"/>
    <property type="project" value="UniProtKB-UniRule"/>
</dbReference>
<feature type="region of interest" description="Disordered" evidence="4">
    <location>
        <begin position="219"/>
        <end position="239"/>
    </location>
</feature>
<evidence type="ECO:0000256" key="1">
    <source>
        <dbReference type="ARBA" id="ARBA00004123"/>
    </source>
</evidence>
<dbReference type="InterPro" id="IPR035979">
    <property type="entry name" value="RBD_domain_sf"/>
</dbReference>
<evidence type="ECO:0000256" key="4">
    <source>
        <dbReference type="SAM" id="MobiDB-lite"/>
    </source>
</evidence>
<evidence type="ECO:0000256" key="2">
    <source>
        <dbReference type="ARBA" id="ARBA00023242"/>
    </source>
</evidence>
<evidence type="ECO:0000256" key="3">
    <source>
        <dbReference type="PROSITE-ProRule" id="PRU00176"/>
    </source>
</evidence>
<dbReference type="SUPFAM" id="SSF54928">
    <property type="entry name" value="RNA-binding domain, RBD"/>
    <property type="match status" value="1"/>
</dbReference>
<dbReference type="SMART" id="SM00360">
    <property type="entry name" value="RRM"/>
    <property type="match status" value="1"/>
</dbReference>
<keyword evidence="5" id="KW-0812">Transmembrane</keyword>
<dbReference type="GO" id="GO:0005634">
    <property type="term" value="C:nucleus"/>
    <property type="evidence" value="ECO:0007669"/>
    <property type="project" value="UniProtKB-SubCell"/>
</dbReference>
<dbReference type="AlphaFoldDB" id="A0A8D1H5N7"/>
<feature type="transmembrane region" description="Helical" evidence="5">
    <location>
        <begin position="320"/>
        <end position="343"/>
    </location>
</feature>
<feature type="domain" description="RRM" evidence="6">
    <location>
        <begin position="104"/>
        <end position="186"/>
    </location>
</feature>
<proteinExistence type="predicted"/>
<dbReference type="Pfam" id="PF00076">
    <property type="entry name" value="RRM_1"/>
    <property type="match status" value="1"/>
</dbReference>
<dbReference type="InterPro" id="IPR000504">
    <property type="entry name" value="RRM_dom"/>
</dbReference>
<dbReference type="Ensembl" id="ENSSSCT00045018378.1">
    <property type="protein sequence ID" value="ENSSSCP00045012678.1"/>
    <property type="gene ID" value="ENSSSCG00045010812.1"/>
</dbReference>